<evidence type="ECO:0000313" key="3">
    <source>
        <dbReference type="WBParaSite" id="TCLT_0000062801-mRNA-1"/>
    </source>
</evidence>
<dbReference type="EMBL" id="UYYF01000051">
    <property type="protein sequence ID" value="VDM95669.1"/>
    <property type="molecule type" value="Genomic_DNA"/>
</dbReference>
<sequence length="237" mass="27338">MTQVFGAEISGPGTLFVRSGKCESEEKEIWKCIDDFYEDLLSPPLEQETRGSMWGYLVALTRNYISSLCSTCIHGYKQCLHEEMTTKQLNLTAKKFATICSQYYKVNWSSKCDPRNLTVSVSLLHSTVNIPNDDDTMCDRNWNNLKQGISVILSPHSSDNSKEWCNECTTLVMHFEIVYRCYEMILRKYCNNSDFENSSNSLLFNRNDSAKSSNGFRVMKNSFFVIILHILYLPWDS</sequence>
<dbReference type="WBParaSite" id="TCLT_0000062801-mRNA-1">
    <property type="protein sequence ID" value="TCLT_0000062801-mRNA-1"/>
    <property type="gene ID" value="TCLT_0000062801"/>
</dbReference>
<dbReference type="Proteomes" id="UP000276776">
    <property type="component" value="Unassembled WGS sequence"/>
</dbReference>
<evidence type="ECO:0000313" key="2">
    <source>
        <dbReference type="Proteomes" id="UP000276776"/>
    </source>
</evidence>
<name>A0A0N5CKM3_THECL</name>
<reference evidence="1 2" key="2">
    <citation type="submission" date="2018-11" db="EMBL/GenBank/DDBJ databases">
        <authorList>
            <consortium name="Pathogen Informatics"/>
        </authorList>
    </citation>
    <scope>NUCLEOTIDE SEQUENCE [LARGE SCALE GENOMIC DNA]</scope>
</reference>
<dbReference type="AlphaFoldDB" id="A0A0N5CKM3"/>
<reference evidence="3" key="1">
    <citation type="submission" date="2017-02" db="UniProtKB">
        <authorList>
            <consortium name="WormBaseParasite"/>
        </authorList>
    </citation>
    <scope>IDENTIFICATION</scope>
</reference>
<organism evidence="3">
    <name type="scientific">Thelazia callipaeda</name>
    <name type="common">Oriental eyeworm</name>
    <name type="synonym">Parasitic nematode</name>
    <dbReference type="NCBI Taxonomy" id="103827"/>
    <lineage>
        <taxon>Eukaryota</taxon>
        <taxon>Metazoa</taxon>
        <taxon>Ecdysozoa</taxon>
        <taxon>Nematoda</taxon>
        <taxon>Chromadorea</taxon>
        <taxon>Rhabditida</taxon>
        <taxon>Spirurina</taxon>
        <taxon>Spiruromorpha</taxon>
        <taxon>Thelazioidea</taxon>
        <taxon>Thelaziidae</taxon>
        <taxon>Thelazia</taxon>
    </lineage>
</organism>
<proteinExistence type="predicted"/>
<keyword evidence="2" id="KW-1185">Reference proteome</keyword>
<protein>
    <submittedName>
        <fullName evidence="3">Saposin B-type domain-containing protein</fullName>
    </submittedName>
</protein>
<gene>
    <name evidence="1" type="ORF">TCLT_LOCUS629</name>
</gene>
<evidence type="ECO:0000313" key="1">
    <source>
        <dbReference type="EMBL" id="VDM95669.1"/>
    </source>
</evidence>
<accession>A0A0N5CKM3</accession>